<dbReference type="InterPro" id="IPR036127">
    <property type="entry name" value="CcmE-like_sf"/>
</dbReference>
<gene>
    <name evidence="4" type="ORF">METZ01_LOCUS160733</name>
</gene>
<dbReference type="SUPFAM" id="SSF82093">
    <property type="entry name" value="Heme chaperone CcmE"/>
    <property type="match status" value="1"/>
</dbReference>
<proteinExistence type="predicted"/>
<reference evidence="4" key="1">
    <citation type="submission" date="2018-05" db="EMBL/GenBank/DDBJ databases">
        <authorList>
            <person name="Lanie J.A."/>
            <person name="Ng W.-L."/>
            <person name="Kazmierczak K.M."/>
            <person name="Andrzejewski T.M."/>
            <person name="Davidsen T.M."/>
            <person name="Wayne K.J."/>
            <person name="Tettelin H."/>
            <person name="Glass J.I."/>
            <person name="Rusch D."/>
            <person name="Podicherti R."/>
            <person name="Tsui H.-C.T."/>
            <person name="Winkler M.E."/>
        </authorList>
    </citation>
    <scope>NUCLEOTIDE SEQUENCE</scope>
</reference>
<dbReference type="Pfam" id="PF03100">
    <property type="entry name" value="CcmE"/>
    <property type="match status" value="1"/>
</dbReference>
<dbReference type="GO" id="GO:0005886">
    <property type="term" value="C:plasma membrane"/>
    <property type="evidence" value="ECO:0007669"/>
    <property type="project" value="InterPro"/>
</dbReference>
<evidence type="ECO:0000256" key="1">
    <source>
        <dbReference type="ARBA" id="ARBA00004370"/>
    </source>
</evidence>
<feature type="transmembrane region" description="Helical" evidence="3">
    <location>
        <begin position="25"/>
        <end position="44"/>
    </location>
</feature>
<dbReference type="AlphaFoldDB" id="A0A382B2E9"/>
<evidence type="ECO:0000256" key="3">
    <source>
        <dbReference type="SAM" id="Phobius"/>
    </source>
</evidence>
<dbReference type="Gene3D" id="2.40.50.140">
    <property type="entry name" value="Nucleic acid-binding proteins"/>
    <property type="match status" value="1"/>
</dbReference>
<comment type="subcellular location">
    <subcellularLocation>
        <location evidence="1">Membrane</location>
    </subcellularLocation>
</comment>
<keyword evidence="2 3" id="KW-0472">Membrane</keyword>
<accession>A0A382B2E9</accession>
<name>A0A382B2E9_9ZZZZ</name>
<evidence type="ECO:0008006" key="5">
    <source>
        <dbReference type="Google" id="ProtNLM"/>
    </source>
</evidence>
<dbReference type="InterPro" id="IPR012340">
    <property type="entry name" value="NA-bd_OB-fold"/>
</dbReference>
<protein>
    <recommendedName>
        <fullName evidence="5">Cytochrome c-type biogenesis protein CcmE</fullName>
    </recommendedName>
</protein>
<dbReference type="InterPro" id="IPR004329">
    <property type="entry name" value="CcmE"/>
</dbReference>
<keyword evidence="3" id="KW-1133">Transmembrane helix</keyword>
<dbReference type="GO" id="GO:0020037">
    <property type="term" value="F:heme binding"/>
    <property type="evidence" value="ECO:0007669"/>
    <property type="project" value="InterPro"/>
</dbReference>
<dbReference type="GO" id="GO:0017004">
    <property type="term" value="P:cytochrome complex assembly"/>
    <property type="evidence" value="ECO:0007669"/>
    <property type="project" value="InterPro"/>
</dbReference>
<dbReference type="EMBL" id="UINC01027876">
    <property type="protein sequence ID" value="SVB07879.1"/>
    <property type="molecule type" value="Genomic_DNA"/>
</dbReference>
<organism evidence="4">
    <name type="scientific">marine metagenome</name>
    <dbReference type="NCBI Taxonomy" id="408172"/>
    <lineage>
        <taxon>unclassified sequences</taxon>
        <taxon>metagenomes</taxon>
        <taxon>ecological metagenomes</taxon>
    </lineage>
</organism>
<keyword evidence="3" id="KW-0812">Transmembrane</keyword>
<evidence type="ECO:0000256" key="2">
    <source>
        <dbReference type="ARBA" id="ARBA00023136"/>
    </source>
</evidence>
<dbReference type="GO" id="GO:0017003">
    <property type="term" value="P:protein-heme linkage"/>
    <property type="evidence" value="ECO:0007669"/>
    <property type="project" value="InterPro"/>
</dbReference>
<sequence length="155" mass="16921">MSEKQEMSELEVGATGLITANRGKALIAAVVLFSALGYFAYIAFQGATVYYFTVGEISEQPATAEGKVVRVSGKLVAESFHRSEGSTLARFVLTDGDHVMEARHDGVLPDLFFNEHSEIILEGKYMPGSEFDSQNVIVKCPSKYVAMAEENKDES</sequence>
<evidence type="ECO:0000313" key="4">
    <source>
        <dbReference type="EMBL" id="SVB07879.1"/>
    </source>
</evidence>